<dbReference type="AlphaFoldDB" id="A0A0F9MVP3"/>
<reference evidence="1" key="1">
    <citation type="journal article" date="2015" name="Nature">
        <title>Complex archaea that bridge the gap between prokaryotes and eukaryotes.</title>
        <authorList>
            <person name="Spang A."/>
            <person name="Saw J.H."/>
            <person name="Jorgensen S.L."/>
            <person name="Zaremba-Niedzwiedzka K."/>
            <person name="Martijn J."/>
            <person name="Lind A.E."/>
            <person name="van Eijk R."/>
            <person name="Schleper C."/>
            <person name="Guy L."/>
            <person name="Ettema T.J."/>
        </authorList>
    </citation>
    <scope>NUCLEOTIDE SEQUENCE</scope>
</reference>
<name>A0A0F9MVP3_9ZZZZ</name>
<accession>A0A0F9MVP3</accession>
<comment type="caution">
    <text evidence="1">The sequence shown here is derived from an EMBL/GenBank/DDBJ whole genome shotgun (WGS) entry which is preliminary data.</text>
</comment>
<proteinExistence type="predicted"/>
<organism evidence="1">
    <name type="scientific">marine sediment metagenome</name>
    <dbReference type="NCBI Taxonomy" id="412755"/>
    <lineage>
        <taxon>unclassified sequences</taxon>
        <taxon>metagenomes</taxon>
        <taxon>ecological metagenomes</taxon>
    </lineage>
</organism>
<dbReference type="EMBL" id="LAZR01004143">
    <property type="protein sequence ID" value="KKN11355.1"/>
    <property type="molecule type" value="Genomic_DNA"/>
</dbReference>
<gene>
    <name evidence="1" type="ORF">LCGC14_1027370</name>
</gene>
<protein>
    <submittedName>
        <fullName evidence="1">Uncharacterized protein</fullName>
    </submittedName>
</protein>
<sequence>MVYWKAVSKAIHTVTGKCLSKGDCIAIAKKLNQAIVLEAETKTRRLTNIRGGGVK</sequence>
<evidence type="ECO:0000313" key="1">
    <source>
        <dbReference type="EMBL" id="KKN11355.1"/>
    </source>
</evidence>